<gene>
    <name evidence="1" type="ORF">LOK49_LG08G00276</name>
</gene>
<evidence type="ECO:0000313" key="1">
    <source>
        <dbReference type="EMBL" id="KAI8002262.1"/>
    </source>
</evidence>
<evidence type="ECO:0000313" key="2">
    <source>
        <dbReference type="Proteomes" id="UP001060215"/>
    </source>
</evidence>
<comment type="caution">
    <text evidence="1">The sequence shown here is derived from an EMBL/GenBank/DDBJ whole genome shotgun (WGS) entry which is preliminary data.</text>
</comment>
<dbReference type="EMBL" id="CM045766">
    <property type="protein sequence ID" value="KAI8002262.1"/>
    <property type="molecule type" value="Genomic_DNA"/>
</dbReference>
<reference evidence="1 2" key="1">
    <citation type="journal article" date="2022" name="Plant J.">
        <title>Chromosome-level genome of Camellia lanceoleosa provides a valuable resource for understanding genome evolution and self-incompatibility.</title>
        <authorList>
            <person name="Gong W."/>
            <person name="Xiao S."/>
            <person name="Wang L."/>
            <person name="Liao Z."/>
            <person name="Chang Y."/>
            <person name="Mo W."/>
            <person name="Hu G."/>
            <person name="Li W."/>
            <person name="Zhao G."/>
            <person name="Zhu H."/>
            <person name="Hu X."/>
            <person name="Ji K."/>
            <person name="Xiang X."/>
            <person name="Song Q."/>
            <person name="Yuan D."/>
            <person name="Jin S."/>
            <person name="Zhang L."/>
        </authorList>
    </citation>
    <scope>NUCLEOTIDE SEQUENCE [LARGE SCALE GENOMIC DNA]</scope>
    <source>
        <strain evidence="1">SQ_2022a</strain>
    </source>
</reference>
<protein>
    <submittedName>
        <fullName evidence="1">Uncharacterized protein</fullName>
    </submittedName>
</protein>
<proteinExistence type="predicted"/>
<accession>A0ACC0GP56</accession>
<name>A0ACC0GP56_9ERIC</name>
<keyword evidence="2" id="KW-1185">Reference proteome</keyword>
<dbReference type="Proteomes" id="UP001060215">
    <property type="component" value="Chromosome 9"/>
</dbReference>
<sequence length="509" mass="55782">MPALFDDECLGLEAANILLTLQIPIHLSDSSNQLLQNPIDESESQSHNQLGQNPNDESNSESRNQVQVRWAITRRRTAIALQNAGRAETEMETKPQVKDEDALNPITPLVVSPSVSHDNFNHFPEKVSKKKCLGESPKLSAEDQTGHTTGVSSLAVIWSASGTTSKRDLPEGSNNMARRMIDLEAVAFGTDPVPNETLAATRSAERSVVIAEQTAQGHGRVPPPLPSSTEKVSKWKRSNKGKDVVGSSAGQDSVEKWVPTFEHNGRPITTLDSVMESCDLAFDLSKALLLPLDMAEHDASSTSDLMKEVTQLLVVCIQQLHVMDAHRQTREEEYNRMTNLMAETELALKSVEAKLKQAELKAKEAKVAVAEKEKYAKEAKAKKRMAERRAADAEAALKRMKAEQAKLIEKSTQKGWDEAGEAYASKVLELRDKLYSKGWVDALHAIGTNKASPLFKDIPVPSKAAAAKPRRQSQEAESLEVTPSSLSPLSANPHCEADVIGEEQPHKET</sequence>
<organism evidence="1 2">
    <name type="scientific">Camellia lanceoleosa</name>
    <dbReference type="NCBI Taxonomy" id="1840588"/>
    <lineage>
        <taxon>Eukaryota</taxon>
        <taxon>Viridiplantae</taxon>
        <taxon>Streptophyta</taxon>
        <taxon>Embryophyta</taxon>
        <taxon>Tracheophyta</taxon>
        <taxon>Spermatophyta</taxon>
        <taxon>Magnoliopsida</taxon>
        <taxon>eudicotyledons</taxon>
        <taxon>Gunneridae</taxon>
        <taxon>Pentapetalae</taxon>
        <taxon>asterids</taxon>
        <taxon>Ericales</taxon>
        <taxon>Theaceae</taxon>
        <taxon>Camellia</taxon>
    </lineage>
</organism>